<evidence type="ECO:0000313" key="3">
    <source>
        <dbReference type="WBParaSite" id="ACOC_0000270601-mRNA-1"/>
    </source>
</evidence>
<accession>A0A0R3PF05</accession>
<sequence length="70" mass="7999">MKWREARAVLRLHHDVVTGASPSFRIRMKFNTLPPEFFEDDLTQPCILSSVKCVKFLANLHDLFGAGIAR</sequence>
<evidence type="ECO:0000313" key="2">
    <source>
        <dbReference type="Proteomes" id="UP000267027"/>
    </source>
</evidence>
<reference evidence="3" key="1">
    <citation type="submission" date="2017-02" db="UniProtKB">
        <authorList>
            <consortium name="WormBaseParasite"/>
        </authorList>
    </citation>
    <scope>IDENTIFICATION</scope>
</reference>
<dbReference type="AlphaFoldDB" id="A0A0R3PF05"/>
<protein>
    <submittedName>
        <fullName evidence="1 3">Uncharacterized protein</fullName>
    </submittedName>
</protein>
<evidence type="ECO:0000313" key="1">
    <source>
        <dbReference type="EMBL" id="VDM54292.1"/>
    </source>
</evidence>
<name>A0A0R3PF05_ANGCS</name>
<organism evidence="3">
    <name type="scientific">Angiostrongylus costaricensis</name>
    <name type="common">Nematode worm</name>
    <dbReference type="NCBI Taxonomy" id="334426"/>
    <lineage>
        <taxon>Eukaryota</taxon>
        <taxon>Metazoa</taxon>
        <taxon>Ecdysozoa</taxon>
        <taxon>Nematoda</taxon>
        <taxon>Chromadorea</taxon>
        <taxon>Rhabditida</taxon>
        <taxon>Rhabditina</taxon>
        <taxon>Rhabditomorpha</taxon>
        <taxon>Strongyloidea</taxon>
        <taxon>Metastrongylidae</taxon>
        <taxon>Angiostrongylus</taxon>
    </lineage>
</organism>
<gene>
    <name evidence="1" type="ORF">ACOC_LOCUS2707</name>
</gene>
<dbReference type="WBParaSite" id="ACOC_0000270601-mRNA-1">
    <property type="protein sequence ID" value="ACOC_0000270601-mRNA-1"/>
    <property type="gene ID" value="ACOC_0000270601"/>
</dbReference>
<proteinExistence type="predicted"/>
<keyword evidence="2" id="KW-1185">Reference proteome</keyword>
<dbReference type="EMBL" id="UYYA01000595">
    <property type="protein sequence ID" value="VDM54292.1"/>
    <property type="molecule type" value="Genomic_DNA"/>
</dbReference>
<reference evidence="1 2" key="2">
    <citation type="submission" date="2018-11" db="EMBL/GenBank/DDBJ databases">
        <authorList>
            <consortium name="Pathogen Informatics"/>
        </authorList>
    </citation>
    <scope>NUCLEOTIDE SEQUENCE [LARGE SCALE GENOMIC DNA]</scope>
    <source>
        <strain evidence="1 2">Costa Rica</strain>
    </source>
</reference>
<dbReference type="Proteomes" id="UP000267027">
    <property type="component" value="Unassembled WGS sequence"/>
</dbReference>